<dbReference type="SUPFAM" id="SSF88659">
    <property type="entry name" value="Sigma3 and sigma4 domains of RNA polymerase sigma factors"/>
    <property type="match status" value="1"/>
</dbReference>
<organism evidence="2 3">
    <name type="scientific">Terriglobus roseus</name>
    <dbReference type="NCBI Taxonomy" id="392734"/>
    <lineage>
        <taxon>Bacteria</taxon>
        <taxon>Pseudomonadati</taxon>
        <taxon>Acidobacteriota</taxon>
        <taxon>Terriglobia</taxon>
        <taxon>Terriglobales</taxon>
        <taxon>Acidobacteriaceae</taxon>
        <taxon>Terriglobus</taxon>
    </lineage>
</organism>
<dbReference type="RefSeq" id="WP_083343801.1">
    <property type="nucleotide sequence ID" value="NZ_LT629690.1"/>
</dbReference>
<dbReference type="InterPro" id="IPR014284">
    <property type="entry name" value="RNA_pol_sigma-70_dom"/>
</dbReference>
<dbReference type="Pfam" id="PF07638">
    <property type="entry name" value="Sigma70_ECF"/>
    <property type="match status" value="1"/>
</dbReference>
<name>A0A1G7G583_9BACT</name>
<dbReference type="InterPro" id="IPR053812">
    <property type="entry name" value="HTH_Sigma70_ECF-like"/>
</dbReference>
<evidence type="ECO:0000313" key="2">
    <source>
        <dbReference type="EMBL" id="SDE83273.1"/>
    </source>
</evidence>
<keyword evidence="3" id="KW-1185">Reference proteome</keyword>
<dbReference type="GO" id="GO:0006352">
    <property type="term" value="P:DNA-templated transcription initiation"/>
    <property type="evidence" value="ECO:0007669"/>
    <property type="project" value="InterPro"/>
</dbReference>
<protein>
    <submittedName>
        <fullName evidence="2">RNA polymerase sigma factor, sigma-70 family</fullName>
    </submittedName>
</protein>
<dbReference type="Gene3D" id="1.10.10.10">
    <property type="entry name" value="Winged helix-like DNA-binding domain superfamily/Winged helix DNA-binding domain"/>
    <property type="match status" value="1"/>
</dbReference>
<dbReference type="OrthoDB" id="9780326at2"/>
<sequence length="147" mass="17009">MANLGQLHQQYSASMNDLLKEVRHIATKSHPQYGEDIAQQVMLFVWENLPQFNPDGKPKAFERWCSTVIRRKRFEALEARLQHTSSEGMMETAIEDDSVHIDISGLPEDIREVAQSFLDGYSIRETAARLNLKEGTLRKRLHAFRNR</sequence>
<dbReference type="SUPFAM" id="SSF88946">
    <property type="entry name" value="Sigma2 domain of RNA polymerase sigma factors"/>
    <property type="match status" value="1"/>
</dbReference>
<dbReference type="InterPro" id="IPR013324">
    <property type="entry name" value="RNA_pol_sigma_r3/r4-like"/>
</dbReference>
<reference evidence="2 3" key="1">
    <citation type="submission" date="2016-10" db="EMBL/GenBank/DDBJ databases">
        <authorList>
            <person name="de Groot N.N."/>
        </authorList>
    </citation>
    <scope>NUCLEOTIDE SEQUENCE [LARGE SCALE GENOMIC DNA]</scope>
    <source>
        <strain evidence="2 3">GAS232</strain>
    </source>
</reference>
<dbReference type="InterPro" id="IPR013325">
    <property type="entry name" value="RNA_pol_sigma_r2"/>
</dbReference>
<accession>A0A1G7G583</accession>
<dbReference type="GO" id="GO:0003700">
    <property type="term" value="F:DNA-binding transcription factor activity"/>
    <property type="evidence" value="ECO:0007669"/>
    <property type="project" value="InterPro"/>
</dbReference>
<evidence type="ECO:0000313" key="3">
    <source>
        <dbReference type="Proteomes" id="UP000182427"/>
    </source>
</evidence>
<dbReference type="NCBIfam" id="TIGR02937">
    <property type="entry name" value="sigma70-ECF"/>
    <property type="match status" value="1"/>
</dbReference>
<dbReference type="Proteomes" id="UP000182427">
    <property type="component" value="Chromosome I"/>
</dbReference>
<dbReference type="EMBL" id="LT629690">
    <property type="protein sequence ID" value="SDE83273.1"/>
    <property type="molecule type" value="Genomic_DNA"/>
</dbReference>
<evidence type="ECO:0000259" key="1">
    <source>
        <dbReference type="Pfam" id="PF07638"/>
    </source>
</evidence>
<proteinExistence type="predicted"/>
<dbReference type="Gene3D" id="1.10.1740.10">
    <property type="match status" value="1"/>
</dbReference>
<dbReference type="InterPro" id="IPR036388">
    <property type="entry name" value="WH-like_DNA-bd_sf"/>
</dbReference>
<dbReference type="AlphaFoldDB" id="A0A1G7G583"/>
<gene>
    <name evidence="2" type="ORF">SAMN05444167_0556</name>
</gene>
<feature type="domain" description="RNA polymerase sigma-70 ECF-like HTH" evidence="1">
    <location>
        <begin position="106"/>
        <end position="146"/>
    </location>
</feature>